<keyword evidence="2" id="KW-1185">Reference proteome</keyword>
<dbReference type="VEuPathDB" id="FungiDB:BD410DRAFT_797108"/>
<sequence>MPVSDAILTQILSQLEALQVSQQILQAKVSRQAPVLGLGRKFGETDKRTMHVCCSRLLLVVMIAT</sequence>
<dbReference type="AlphaFoldDB" id="A0A4Y7PGI8"/>
<name>A0A4Y7PGI8_9AGAM</name>
<dbReference type="Proteomes" id="UP000294933">
    <property type="component" value="Unassembled WGS sequence"/>
</dbReference>
<proteinExistence type="predicted"/>
<feature type="non-terminal residue" evidence="1">
    <location>
        <position position="65"/>
    </location>
</feature>
<organism evidence="1 2">
    <name type="scientific">Rickenella mellea</name>
    <dbReference type="NCBI Taxonomy" id="50990"/>
    <lineage>
        <taxon>Eukaryota</taxon>
        <taxon>Fungi</taxon>
        <taxon>Dikarya</taxon>
        <taxon>Basidiomycota</taxon>
        <taxon>Agaricomycotina</taxon>
        <taxon>Agaricomycetes</taxon>
        <taxon>Hymenochaetales</taxon>
        <taxon>Rickenellaceae</taxon>
        <taxon>Rickenella</taxon>
    </lineage>
</organism>
<accession>A0A4Y7PGI8</accession>
<gene>
    <name evidence="1" type="ORF">BD410DRAFT_797108</name>
</gene>
<reference evidence="1 2" key="1">
    <citation type="submission" date="2018-06" db="EMBL/GenBank/DDBJ databases">
        <title>A transcriptomic atlas of mushroom development highlights an independent origin of complex multicellularity.</title>
        <authorList>
            <consortium name="DOE Joint Genome Institute"/>
            <person name="Krizsan K."/>
            <person name="Almasi E."/>
            <person name="Merenyi Z."/>
            <person name="Sahu N."/>
            <person name="Viragh M."/>
            <person name="Koszo T."/>
            <person name="Mondo S."/>
            <person name="Kiss B."/>
            <person name="Balint B."/>
            <person name="Kues U."/>
            <person name="Barry K."/>
            <person name="Hegedus J.C."/>
            <person name="Henrissat B."/>
            <person name="Johnson J."/>
            <person name="Lipzen A."/>
            <person name="Ohm R."/>
            <person name="Nagy I."/>
            <person name="Pangilinan J."/>
            <person name="Yan J."/>
            <person name="Xiong Y."/>
            <person name="Grigoriev I.V."/>
            <person name="Hibbett D.S."/>
            <person name="Nagy L.G."/>
        </authorList>
    </citation>
    <scope>NUCLEOTIDE SEQUENCE [LARGE SCALE GENOMIC DNA]</scope>
    <source>
        <strain evidence="1 2">SZMC22713</strain>
    </source>
</reference>
<evidence type="ECO:0000313" key="2">
    <source>
        <dbReference type="Proteomes" id="UP000294933"/>
    </source>
</evidence>
<evidence type="ECO:0000313" key="1">
    <source>
        <dbReference type="EMBL" id="TDL14564.1"/>
    </source>
</evidence>
<protein>
    <submittedName>
        <fullName evidence="1">Uncharacterized protein</fullName>
    </submittedName>
</protein>
<dbReference type="EMBL" id="ML170326">
    <property type="protein sequence ID" value="TDL14564.1"/>
    <property type="molecule type" value="Genomic_DNA"/>
</dbReference>